<evidence type="ECO:0000313" key="2">
    <source>
        <dbReference type="EMBL" id="RWA07082.1"/>
    </source>
</evidence>
<name>A0A439CXY0_9PEZI</name>
<dbReference type="AlphaFoldDB" id="A0A439CXY0"/>
<evidence type="ECO:0000313" key="3">
    <source>
        <dbReference type="Proteomes" id="UP000286045"/>
    </source>
</evidence>
<protein>
    <submittedName>
        <fullName evidence="2">Uncharacterized protein</fullName>
    </submittedName>
</protein>
<dbReference type="Proteomes" id="UP000286045">
    <property type="component" value="Unassembled WGS sequence"/>
</dbReference>
<dbReference type="EMBL" id="RYZI01000284">
    <property type="protein sequence ID" value="RWA07082.1"/>
    <property type="molecule type" value="Genomic_DNA"/>
</dbReference>
<gene>
    <name evidence="2" type="ORF">EKO27_g8023</name>
</gene>
<feature type="compositionally biased region" description="Acidic residues" evidence="1">
    <location>
        <begin position="50"/>
        <end position="64"/>
    </location>
</feature>
<keyword evidence="3" id="KW-1185">Reference proteome</keyword>
<dbReference type="InterPro" id="IPR014839">
    <property type="entry name" value="Crt10"/>
</dbReference>
<comment type="caution">
    <text evidence="2">The sequence shown here is derived from an EMBL/GenBank/DDBJ whole genome shotgun (WGS) entry which is preliminary data.</text>
</comment>
<reference evidence="2 3" key="1">
    <citation type="submission" date="2018-12" db="EMBL/GenBank/DDBJ databases">
        <title>Draft genome sequence of Xylaria grammica IHI A82.</title>
        <authorList>
            <person name="Buettner E."/>
            <person name="Kellner H."/>
        </authorList>
    </citation>
    <scope>NUCLEOTIDE SEQUENCE [LARGE SCALE GENOMIC DNA]</scope>
    <source>
        <strain evidence="2 3">IHI A82</strain>
    </source>
</reference>
<dbReference type="Pfam" id="PF08728">
    <property type="entry name" value="CRT10"/>
    <property type="match status" value="1"/>
</dbReference>
<sequence length="696" mass="78466">MTRDALYIGPCHCVTGRQRYRTRTSVSIPWESSWNIPLPPPASVSHTLEIESDSDSDSDIDMNDDQPAQGDQDDKASQEDQSDQEDLSDQENGGEQEHGGDDADGADDEDDEGFFPDDDPPDINSELGDDSDEDDDDDFPDGDKVPPIAPFRLNLTVLSQRYNMYIAAYRRAIHVSRVRSCVEQTLPQRPDLIFRPPASREALGVGGYIDTSSPHQMNHLIIGDLGNEEIILLACDDGDVLGYYTSRIDKALLRMESSDARYDSIAVRPFFHENVGISAWGLAVHKKSRLIAVGNNNRQVHVFAFAFPDPLRTSLEDKTETPYRRDLFLRMKKRREGPLIDVSGAFGDKIHEDFSRHRERGYRFILETGQAGNNIPNVAFGNNRSGDAIDIIAIDISGKVWVLDIWLRDYPPHSFLPTDTFQDSLGLSPAEAVYVRNKGYGYYIGTKKALKYIKDNSSYHPWVRENRVDRFHIAPQWHGLNGLQPARWYHEQTDCREDWGASQDEAADNPSEQATLDIQMNQATNATPLILPDGSSVMRTYEKDIELVGSDHNTGIMFDNVTHQQMPQYAMLPHVPFPPERLANLLHVPELCLVVAGSMCGRVALITPTRPTNPYYSFRRGFRVEAVLPKSSDEDRHLRPMCLLLGVAIGPIPSAGGGNDRLLGDRRYRIMIHYYDHRILSYEVYRNTMTGELSVI</sequence>
<proteinExistence type="predicted"/>
<feature type="compositionally biased region" description="Acidic residues" evidence="1">
    <location>
        <begin position="80"/>
        <end position="94"/>
    </location>
</feature>
<feature type="region of interest" description="Disordered" evidence="1">
    <location>
        <begin position="31"/>
        <end position="149"/>
    </location>
</feature>
<feature type="compositionally biased region" description="Acidic residues" evidence="1">
    <location>
        <begin position="102"/>
        <end position="140"/>
    </location>
</feature>
<accession>A0A439CXY0</accession>
<evidence type="ECO:0000256" key="1">
    <source>
        <dbReference type="SAM" id="MobiDB-lite"/>
    </source>
</evidence>
<dbReference type="STRING" id="363999.A0A439CXY0"/>
<organism evidence="2 3">
    <name type="scientific">Xylaria grammica</name>
    <dbReference type="NCBI Taxonomy" id="363999"/>
    <lineage>
        <taxon>Eukaryota</taxon>
        <taxon>Fungi</taxon>
        <taxon>Dikarya</taxon>
        <taxon>Ascomycota</taxon>
        <taxon>Pezizomycotina</taxon>
        <taxon>Sordariomycetes</taxon>
        <taxon>Xylariomycetidae</taxon>
        <taxon>Xylariales</taxon>
        <taxon>Xylariaceae</taxon>
        <taxon>Xylaria</taxon>
    </lineage>
</organism>